<dbReference type="InterPro" id="IPR016024">
    <property type="entry name" value="ARM-type_fold"/>
</dbReference>
<dbReference type="FunCoup" id="A0A139WF25">
    <property type="interactions" value="862"/>
</dbReference>
<accession>A0A139WF25</accession>
<dbReference type="GO" id="GO:0031175">
    <property type="term" value="P:neuron projection development"/>
    <property type="evidence" value="ECO:0000318"/>
    <property type="project" value="GO_Central"/>
</dbReference>
<reference evidence="7 8" key="1">
    <citation type="journal article" date="2008" name="Nature">
        <title>The genome of the model beetle and pest Tribolium castaneum.</title>
        <authorList>
            <consortium name="Tribolium Genome Sequencing Consortium"/>
            <person name="Richards S."/>
            <person name="Gibbs R.A."/>
            <person name="Weinstock G.M."/>
            <person name="Brown S.J."/>
            <person name="Denell R."/>
            <person name="Beeman R.W."/>
            <person name="Gibbs R."/>
            <person name="Beeman R.W."/>
            <person name="Brown S.J."/>
            <person name="Bucher G."/>
            <person name="Friedrich M."/>
            <person name="Grimmelikhuijzen C.J."/>
            <person name="Klingler M."/>
            <person name="Lorenzen M."/>
            <person name="Richards S."/>
            <person name="Roth S."/>
            <person name="Schroder R."/>
            <person name="Tautz D."/>
            <person name="Zdobnov E.M."/>
            <person name="Muzny D."/>
            <person name="Gibbs R.A."/>
            <person name="Weinstock G.M."/>
            <person name="Attaway T."/>
            <person name="Bell S."/>
            <person name="Buhay C.J."/>
            <person name="Chandrabose M.N."/>
            <person name="Chavez D."/>
            <person name="Clerk-Blankenburg K.P."/>
            <person name="Cree A."/>
            <person name="Dao M."/>
            <person name="Davis C."/>
            <person name="Chacko J."/>
            <person name="Dinh H."/>
            <person name="Dugan-Rocha S."/>
            <person name="Fowler G."/>
            <person name="Garner T.T."/>
            <person name="Garnes J."/>
            <person name="Gnirke A."/>
            <person name="Hawes A."/>
            <person name="Hernandez J."/>
            <person name="Hines S."/>
            <person name="Holder M."/>
            <person name="Hume J."/>
            <person name="Jhangiani S.N."/>
            <person name="Joshi V."/>
            <person name="Khan Z.M."/>
            <person name="Jackson L."/>
            <person name="Kovar C."/>
            <person name="Kowis A."/>
            <person name="Lee S."/>
            <person name="Lewis L.R."/>
            <person name="Margolis J."/>
            <person name="Morgan M."/>
            <person name="Nazareth L.V."/>
            <person name="Nguyen N."/>
            <person name="Okwuonu G."/>
            <person name="Parker D."/>
            <person name="Richards S."/>
            <person name="Ruiz S.J."/>
            <person name="Santibanez J."/>
            <person name="Savard J."/>
            <person name="Scherer S.E."/>
            <person name="Schneider B."/>
            <person name="Sodergren E."/>
            <person name="Tautz D."/>
            <person name="Vattahil S."/>
            <person name="Villasana D."/>
            <person name="White C.S."/>
            <person name="Wright R."/>
            <person name="Park Y."/>
            <person name="Beeman R.W."/>
            <person name="Lord J."/>
            <person name="Oppert B."/>
            <person name="Lorenzen M."/>
            <person name="Brown S."/>
            <person name="Wang L."/>
            <person name="Savard J."/>
            <person name="Tautz D."/>
            <person name="Richards S."/>
            <person name="Weinstock G."/>
            <person name="Gibbs R.A."/>
            <person name="Liu Y."/>
            <person name="Worley K."/>
            <person name="Weinstock G."/>
            <person name="Elsik C.G."/>
            <person name="Reese J.T."/>
            <person name="Elhaik E."/>
            <person name="Landan G."/>
            <person name="Graur D."/>
            <person name="Arensburger P."/>
            <person name="Atkinson P."/>
            <person name="Beeman R.W."/>
            <person name="Beidler J."/>
            <person name="Brown S.J."/>
            <person name="Demuth J.P."/>
            <person name="Drury D.W."/>
            <person name="Du Y.Z."/>
            <person name="Fujiwara H."/>
            <person name="Lorenzen M."/>
            <person name="Maselli V."/>
            <person name="Osanai M."/>
            <person name="Park Y."/>
            <person name="Robertson H.M."/>
            <person name="Tu Z."/>
            <person name="Wang J.J."/>
            <person name="Wang S."/>
            <person name="Richards S."/>
            <person name="Song H."/>
            <person name="Zhang L."/>
            <person name="Sodergren E."/>
            <person name="Werner D."/>
            <person name="Stanke M."/>
            <person name="Morgenstern B."/>
            <person name="Solovyev V."/>
            <person name="Kosarev P."/>
            <person name="Brown G."/>
            <person name="Chen H.C."/>
            <person name="Ermolaeva O."/>
            <person name="Hlavina W."/>
            <person name="Kapustin Y."/>
            <person name="Kiryutin B."/>
            <person name="Kitts P."/>
            <person name="Maglott D."/>
            <person name="Pruitt K."/>
            <person name="Sapojnikov V."/>
            <person name="Souvorov A."/>
            <person name="Mackey A.J."/>
            <person name="Waterhouse R.M."/>
            <person name="Wyder S."/>
            <person name="Zdobnov E.M."/>
            <person name="Zdobnov E.M."/>
            <person name="Wyder S."/>
            <person name="Kriventseva E.V."/>
            <person name="Kadowaki T."/>
            <person name="Bork P."/>
            <person name="Aranda M."/>
            <person name="Bao R."/>
            <person name="Beermann A."/>
            <person name="Berns N."/>
            <person name="Bolognesi R."/>
            <person name="Bonneton F."/>
            <person name="Bopp D."/>
            <person name="Brown S.J."/>
            <person name="Bucher G."/>
            <person name="Butts T."/>
            <person name="Chaumot A."/>
            <person name="Denell R.E."/>
            <person name="Ferrier D.E."/>
            <person name="Friedrich M."/>
            <person name="Gordon C.M."/>
            <person name="Jindra M."/>
            <person name="Klingler M."/>
            <person name="Lan Q."/>
            <person name="Lattorff H.M."/>
            <person name="Laudet V."/>
            <person name="von Levetsow C."/>
            <person name="Liu Z."/>
            <person name="Lutz R."/>
            <person name="Lynch J.A."/>
            <person name="da Fonseca R.N."/>
            <person name="Posnien N."/>
            <person name="Reuter R."/>
            <person name="Roth S."/>
            <person name="Savard J."/>
            <person name="Schinko J.B."/>
            <person name="Schmitt C."/>
            <person name="Schoppmeier M."/>
            <person name="Schroder R."/>
            <person name="Shippy T.D."/>
            <person name="Simonnet F."/>
            <person name="Marques-Souza H."/>
            <person name="Tautz D."/>
            <person name="Tomoyasu Y."/>
            <person name="Trauner J."/>
            <person name="Van der Zee M."/>
            <person name="Vervoort M."/>
            <person name="Wittkopp N."/>
            <person name="Wimmer E.A."/>
            <person name="Yang X."/>
            <person name="Jones A.K."/>
            <person name="Sattelle D.B."/>
            <person name="Ebert P.R."/>
            <person name="Nelson D."/>
            <person name="Scott J.G."/>
            <person name="Beeman R.W."/>
            <person name="Muthukrishnan S."/>
            <person name="Kramer K.J."/>
            <person name="Arakane Y."/>
            <person name="Beeman R.W."/>
            <person name="Zhu Q."/>
            <person name="Hogenkamp D."/>
            <person name="Dixit R."/>
            <person name="Oppert B."/>
            <person name="Jiang H."/>
            <person name="Zou Z."/>
            <person name="Marshall J."/>
            <person name="Elpidina E."/>
            <person name="Vinokurov K."/>
            <person name="Oppert C."/>
            <person name="Zou Z."/>
            <person name="Evans J."/>
            <person name="Lu Z."/>
            <person name="Zhao P."/>
            <person name="Sumathipala N."/>
            <person name="Altincicek B."/>
            <person name="Vilcinskas A."/>
            <person name="Williams M."/>
            <person name="Hultmark D."/>
            <person name="Hetru C."/>
            <person name="Jiang H."/>
            <person name="Grimmelikhuijzen C.J."/>
            <person name="Hauser F."/>
            <person name="Cazzamali G."/>
            <person name="Williamson M."/>
            <person name="Park Y."/>
            <person name="Li B."/>
            <person name="Tanaka Y."/>
            <person name="Predel R."/>
            <person name="Neupert S."/>
            <person name="Schachtner J."/>
            <person name="Verleyen P."/>
            <person name="Raible F."/>
            <person name="Bork P."/>
            <person name="Friedrich M."/>
            <person name="Walden K.K."/>
            <person name="Robertson H.M."/>
            <person name="Angeli S."/>
            <person name="Foret S."/>
            <person name="Bucher G."/>
            <person name="Schuetz S."/>
            <person name="Maleszka R."/>
            <person name="Wimmer E.A."/>
            <person name="Beeman R.W."/>
            <person name="Lorenzen M."/>
            <person name="Tomoyasu Y."/>
            <person name="Miller S.C."/>
            <person name="Grossmann D."/>
            <person name="Bucher G."/>
        </authorList>
    </citation>
    <scope>NUCLEOTIDE SEQUENCE [LARGE SCALE GENOMIC DNA]</scope>
    <source>
        <strain evidence="7 8">Georgia GA2</strain>
    </source>
</reference>
<evidence type="ECO:0000313" key="7">
    <source>
        <dbReference type="EMBL" id="KYB26544.1"/>
    </source>
</evidence>
<protein>
    <recommendedName>
        <fullName evidence="2">Ataxin-10</fullName>
    </recommendedName>
</protein>
<evidence type="ECO:0000313" key="8">
    <source>
        <dbReference type="Proteomes" id="UP000007266"/>
    </source>
</evidence>
<dbReference type="InParanoid" id="A0A139WF25"/>
<dbReference type="InterPro" id="IPR011989">
    <property type="entry name" value="ARM-like"/>
</dbReference>
<reference evidence="7 8" key="2">
    <citation type="journal article" date="2010" name="Nucleic Acids Res.">
        <title>BeetleBase in 2010: revisions to provide comprehensive genomic information for Tribolium castaneum.</title>
        <authorList>
            <person name="Kim H.S."/>
            <person name="Murphy T."/>
            <person name="Xia J."/>
            <person name="Caragea D."/>
            <person name="Park Y."/>
            <person name="Beeman R.W."/>
            <person name="Lorenzen M.D."/>
            <person name="Butcher S."/>
            <person name="Manak J.R."/>
            <person name="Brown S.J."/>
        </authorList>
    </citation>
    <scope>GENOME REANNOTATION</scope>
    <source>
        <strain evidence="7 8">Georgia GA2</strain>
    </source>
</reference>
<gene>
    <name evidence="7" type="primary">AUGUSTUS-3.0.2_33859</name>
    <name evidence="7" type="ORF">TcasGA2_TC033859</name>
</gene>
<dbReference type="Proteomes" id="UP000007266">
    <property type="component" value="Linkage group 7"/>
</dbReference>
<dbReference type="GO" id="GO:0005829">
    <property type="term" value="C:cytosol"/>
    <property type="evidence" value="ECO:0000318"/>
    <property type="project" value="GO_Central"/>
</dbReference>
<dbReference type="InterPro" id="IPR019156">
    <property type="entry name" value="Ataxin-10_domain"/>
</dbReference>
<keyword evidence="3" id="KW-0132">Cell division</keyword>
<dbReference type="PANTHER" id="PTHR13255:SF0">
    <property type="entry name" value="ATAXIN-10"/>
    <property type="match status" value="1"/>
</dbReference>
<comment type="similarity">
    <text evidence="1">Belongs to the ataxin-10 family.</text>
</comment>
<dbReference type="PANTHER" id="PTHR13255">
    <property type="entry name" value="ATAXIN-10"/>
    <property type="match status" value="1"/>
</dbReference>
<evidence type="ECO:0000259" key="6">
    <source>
        <dbReference type="Pfam" id="PF09759"/>
    </source>
</evidence>
<name>A0A139WF25_TRICA</name>
<evidence type="ECO:0000256" key="4">
    <source>
        <dbReference type="ARBA" id="ARBA00023306"/>
    </source>
</evidence>
<feature type="domain" description="Ataxin-10" evidence="6">
    <location>
        <begin position="349"/>
        <end position="445"/>
    </location>
</feature>
<dbReference type="STRING" id="7070.A0A139WF25"/>
<dbReference type="SUPFAM" id="SSF48371">
    <property type="entry name" value="ARM repeat"/>
    <property type="match status" value="1"/>
</dbReference>
<evidence type="ECO:0000256" key="3">
    <source>
        <dbReference type="ARBA" id="ARBA00022618"/>
    </source>
</evidence>
<dbReference type="KEGG" id="tca:103313840"/>
<keyword evidence="4" id="KW-0131">Cell cycle</keyword>
<comment type="function">
    <text evidence="5">May play a role in the regulation of cytokinesis. May play a role in signaling by stimulating protein glycosylation. Induces neuritogenesis by activating the Ras-MAP kinase pathway and is necessary for the survival of cerebellar neurons. Does not appear to play a major role in ciliogenesis.</text>
</comment>
<evidence type="ECO:0000256" key="5">
    <source>
        <dbReference type="ARBA" id="ARBA00045173"/>
    </source>
</evidence>
<dbReference type="AlphaFoldDB" id="A0A139WF25"/>
<dbReference type="Gene3D" id="1.25.10.10">
    <property type="entry name" value="Leucine-rich Repeat Variant"/>
    <property type="match status" value="1"/>
</dbReference>
<evidence type="ECO:0000256" key="1">
    <source>
        <dbReference type="ARBA" id="ARBA00008384"/>
    </source>
</evidence>
<keyword evidence="8" id="KW-1185">Reference proteome</keyword>
<dbReference type="OrthoDB" id="379794at2759"/>
<dbReference type="Pfam" id="PF09759">
    <property type="entry name" value="Atx10homo_assoc"/>
    <property type="match status" value="1"/>
</dbReference>
<dbReference type="EMBL" id="KQ971354">
    <property type="protein sequence ID" value="KYB26544.1"/>
    <property type="molecule type" value="Genomic_DNA"/>
</dbReference>
<evidence type="ECO:0000256" key="2">
    <source>
        <dbReference type="ARBA" id="ARBA00018804"/>
    </source>
</evidence>
<proteinExistence type="inferred from homology"/>
<dbReference type="InterPro" id="IPR051374">
    <property type="entry name" value="Ataxin-10/CTR86_families"/>
</dbReference>
<organism evidence="7 8">
    <name type="scientific">Tribolium castaneum</name>
    <name type="common">Red flour beetle</name>
    <dbReference type="NCBI Taxonomy" id="7070"/>
    <lineage>
        <taxon>Eukaryota</taxon>
        <taxon>Metazoa</taxon>
        <taxon>Ecdysozoa</taxon>
        <taxon>Arthropoda</taxon>
        <taxon>Hexapoda</taxon>
        <taxon>Insecta</taxon>
        <taxon>Pterygota</taxon>
        <taxon>Neoptera</taxon>
        <taxon>Endopterygota</taxon>
        <taxon>Coleoptera</taxon>
        <taxon>Polyphaga</taxon>
        <taxon>Cucujiformia</taxon>
        <taxon>Tenebrionidae</taxon>
        <taxon>Tenebrionidae incertae sedis</taxon>
        <taxon>Tribolium</taxon>
    </lineage>
</organism>
<dbReference type="GO" id="GO:0051301">
    <property type="term" value="P:cell division"/>
    <property type="evidence" value="ECO:0007669"/>
    <property type="project" value="UniProtKB-KW"/>
</dbReference>
<sequence>MFRPISVKLETVDEYLQQNDYSALELYLKKEFRLEKDETGVPLKIEFSTQAVDLLHKILKTLSEQSLSKNHEGIIKELFRSLRNYVINSDVQNYLVNDENFLPNVSNFMNLQSEVIQNAFQIILQFLFNLIISNKSAVDRVYDVFYPTILSLLKDKKNIYETSALLYNMSLYKELNMDFDTYSFLLELYDSHNSVEYLYFMLEKLISDCNFWNYYLKFESNKRAAVLGVIRDKQIKGEALNIPVTGLKVLTNQFVASGNIIFQTVQNKDSSLEAYEISQLVQVISSFCSNEDYLKVLQSDKDLLINSGVLLINIHRLGKESENCFTSIQNLSEIREPNKNIQEHPAFGFKADLIRIIGNLCWKNKIMQDLTREAELIPVILDCCNMDARNPFIMQWVILAVRNLCENNMENQKIIAELHQQGTVSSSVLQELGVTLESDGDRAIKIVSLDSLRKQK</sequence>